<evidence type="ECO:0000259" key="2">
    <source>
        <dbReference type="Pfam" id="PF15447"/>
    </source>
</evidence>
<proteinExistence type="predicted"/>
<gene>
    <name evidence="3" type="ORF">PFNF54_02678</name>
</gene>
<reference evidence="3 4" key="1">
    <citation type="submission" date="2013-02" db="EMBL/GenBank/DDBJ databases">
        <title>The Genome Sequence of Plasmodium falciparum NF54.</title>
        <authorList>
            <consortium name="The Broad Institute Genome Sequencing Platform"/>
            <consortium name="The Broad Institute Genome Sequencing Center for Infectious Disease"/>
            <person name="Neafsey D."/>
            <person name="Cheeseman I."/>
            <person name="Volkman S."/>
            <person name="Adams J."/>
            <person name="Walker B."/>
            <person name="Young S.K."/>
            <person name="Zeng Q."/>
            <person name="Gargeya S."/>
            <person name="Fitzgerald M."/>
            <person name="Haas B."/>
            <person name="Abouelleil A."/>
            <person name="Alvarado L."/>
            <person name="Arachchi H.M."/>
            <person name="Berlin A.M."/>
            <person name="Chapman S.B."/>
            <person name="Dewar J."/>
            <person name="Goldberg J."/>
            <person name="Griggs A."/>
            <person name="Gujja S."/>
            <person name="Hansen M."/>
            <person name="Howarth C."/>
            <person name="Imamovic A."/>
            <person name="Larimer J."/>
            <person name="McCowan C."/>
            <person name="Murphy C."/>
            <person name="Neiman D."/>
            <person name="Pearson M."/>
            <person name="Priest M."/>
            <person name="Roberts A."/>
            <person name="Saif S."/>
            <person name="Shea T."/>
            <person name="Sisk P."/>
            <person name="Sykes S."/>
            <person name="Wortman J."/>
            <person name="Nusbaum C."/>
            <person name="Birren B."/>
        </authorList>
    </citation>
    <scope>NUCLEOTIDE SEQUENCE [LARGE SCALE GENOMIC DNA]</scope>
    <source>
        <strain evidence="3 4">NF54</strain>
    </source>
</reference>
<dbReference type="InterPro" id="IPR029210">
    <property type="entry name" value="PfEMP1_NTS"/>
</dbReference>
<dbReference type="Gene3D" id="1.20.1310.20">
    <property type="entry name" value="Duffy-antigen binding domain"/>
    <property type="match status" value="2"/>
</dbReference>
<sequence length="1123" mass="127332">MAPKNGSRNGKLLSLRDVLENIGSGIKDKRKNQSKYTDKLKGILTKAKFVDGLSSRYGYVRDSDGISCNLSHKFHTNITIEAARDPCYGREQNRFDENVESYCNNDKIRGSGKIFDGRVCVPPRRQHICDHNLEYLNNNNTDDTDDLLGNVLVTAKYEGQSIVNNHPHKETSDVCTALARSFADIGDIVRGIDMFKPNDQDEVWNGLRSVFKKIHDNLSSEVKNAYPDDGSGNYFKLREDWWTANRDQVWKAMTCVAPENAYFRKTEADGIGISSLILPYSKCGRDTDPPVVDYIPQRLRWMSEWSEYFCNVLNKEIDEMNNQCKDCEMSRRCNDDSEGGKCKKCKEQCQIFKELVSKWKNQFDKQSMKYMELYNKASTNITKQNSSAPERGYRRNHRRRGYDDDTNVQLFLKKVIENNECKVESLGKYLDKTSHCGNYNFNYDNTPGSNRSNAFEITPEKFKKACKCKIPNPLEKCPNEENKNVCTRFDKVYSCTSLSFKNDLSEWNNSGVKNKENDNNGVLVPPRRRNLCINLFSKKDYKMKDENDFKEDLLNAAFSQGKLLGKKYSNYSNEAYEAMKFSYADYSDIVKGTDMMNDLKKLNKELNTLLKETEKGDISVDRKTWWDDNKNVVWNAMLCGYKTENENQQLNSSWCNVPDDDYIDQFLRWLTEWAQQYCKEKLIKAHIINTKCKDIVEGRKHKSMVDITDVECKRLFIDYEEWFRYRYNQWKGLSEKYIKIKKSKNSGVNIPSEECAASYVTKHCNGCICNLRDMEDIHKNINNQNELMKEMINIIKFDTDQYRTQLQNISNSMEINPKSVKTAVDTTKDIVSYGLAGTMGVAAIGLQAGDFLGKKIQDLYNEFMKPVEKKLDTSSKNLNIYEDPNIMVPAGIEQCDKEIQKIILKDKLEKELAEKFVTLQTDIQSDAIPTCVCEKSVADKVEKTCLKCGGVLGGGVTPAWGLLSGIVYTGWKAAALAAAKELAAEAGAAEGASQGAAAGAVEVIKSIKTTFGIESLGVNPLQSLFNAENYMNAKFISESIHSEFISSGCGAILKPPNKPICTSVYKGIEATSRGKGVKPIEFIGKKVETMVSQAKDVAEATKAQVTSETTATLTDLKTGVFWL</sequence>
<evidence type="ECO:0000313" key="3">
    <source>
        <dbReference type="EMBL" id="EWC88543.1"/>
    </source>
</evidence>
<dbReference type="GO" id="GO:0046789">
    <property type="term" value="F:host cell surface receptor binding"/>
    <property type="evidence" value="ECO:0007669"/>
    <property type="project" value="InterPro"/>
</dbReference>
<dbReference type="OMA" id="RRQHICD"/>
<dbReference type="Pfam" id="PF15447">
    <property type="entry name" value="NTS"/>
    <property type="match status" value="1"/>
</dbReference>
<feature type="domain" description="Duffy-antigen binding" evidence="1">
    <location>
        <begin position="521"/>
        <end position="668"/>
    </location>
</feature>
<dbReference type="Pfam" id="PF05424">
    <property type="entry name" value="Duffy_binding"/>
    <property type="match status" value="2"/>
</dbReference>
<evidence type="ECO:0000259" key="1">
    <source>
        <dbReference type="Pfam" id="PF05424"/>
    </source>
</evidence>
<dbReference type="FunFam" id="1.20.1310.20:FF:000003">
    <property type="entry name" value="Erythrocyte membrane protein 1, PfEMP1"/>
    <property type="match status" value="1"/>
</dbReference>
<dbReference type="GO" id="GO:0016020">
    <property type="term" value="C:membrane"/>
    <property type="evidence" value="ECO:0007669"/>
    <property type="project" value="InterPro"/>
</dbReference>
<protein>
    <submittedName>
        <fullName evidence="3">Uncharacterized protein</fullName>
    </submittedName>
</protein>
<dbReference type="InterPro" id="IPR042202">
    <property type="entry name" value="Duffy-ag-bd_sf"/>
</dbReference>
<organism evidence="3 4">
    <name type="scientific">Plasmodium falciparum (isolate NF54)</name>
    <dbReference type="NCBI Taxonomy" id="5843"/>
    <lineage>
        <taxon>Eukaryota</taxon>
        <taxon>Sar</taxon>
        <taxon>Alveolata</taxon>
        <taxon>Apicomplexa</taxon>
        <taxon>Aconoidasida</taxon>
        <taxon>Haemosporida</taxon>
        <taxon>Plasmodiidae</taxon>
        <taxon>Plasmodium</taxon>
        <taxon>Plasmodium (Laverania)</taxon>
    </lineage>
</organism>
<dbReference type="SUPFAM" id="SSF140924">
    <property type="entry name" value="Duffy binding domain-like"/>
    <property type="match status" value="2"/>
</dbReference>
<dbReference type="AlphaFoldDB" id="W7JUB1"/>
<dbReference type="InterPro" id="IPR008602">
    <property type="entry name" value="Duffy-antigen-binding"/>
</dbReference>
<dbReference type="Pfam" id="PF02009">
    <property type="entry name" value="RIFIN"/>
    <property type="match status" value="1"/>
</dbReference>
<dbReference type="Gene3D" id="1.20.58.830">
    <property type="match status" value="2"/>
</dbReference>
<keyword evidence="4" id="KW-1185">Reference proteome</keyword>
<name>W7JUB1_PLAFO</name>
<accession>W7JUB1</accession>
<dbReference type="InterPro" id="IPR006373">
    <property type="entry name" value="VSA_Rifin"/>
</dbReference>
<feature type="domain" description="Duffy-antigen binding" evidence="1">
    <location>
        <begin position="119"/>
        <end position="300"/>
    </location>
</feature>
<evidence type="ECO:0000313" key="4">
    <source>
        <dbReference type="Proteomes" id="UP000030673"/>
    </source>
</evidence>
<dbReference type="NCBIfam" id="TIGR01477">
    <property type="entry name" value="RIFIN"/>
    <property type="match status" value="1"/>
</dbReference>
<dbReference type="EMBL" id="KE123808">
    <property type="protein sequence ID" value="EWC88543.1"/>
    <property type="molecule type" value="Genomic_DNA"/>
</dbReference>
<dbReference type="Proteomes" id="UP000030673">
    <property type="component" value="Unassembled WGS sequence"/>
</dbReference>
<feature type="domain" description="Plasmodium falciparum erythrocyte membrane protein-1 N-terminal segment" evidence="2">
    <location>
        <begin position="16"/>
        <end position="48"/>
    </location>
</feature>